<dbReference type="SMART" id="SM00382">
    <property type="entry name" value="AAA"/>
    <property type="match status" value="2"/>
</dbReference>
<keyword evidence="3 5" id="KW-0067">ATP-binding</keyword>
<dbReference type="RefSeq" id="WP_155165931.1">
    <property type="nucleotide sequence ID" value="NZ_CAMSPD010000039.1"/>
</dbReference>
<keyword evidence="1" id="KW-1003">Cell membrane</keyword>
<organism evidence="5 6">
    <name type="scientific">Parasutterella excrementihominis</name>
    <dbReference type="NCBI Taxonomy" id="487175"/>
    <lineage>
        <taxon>Bacteria</taxon>
        <taxon>Pseudomonadati</taxon>
        <taxon>Pseudomonadota</taxon>
        <taxon>Betaproteobacteria</taxon>
        <taxon>Burkholderiales</taxon>
        <taxon>Sutterellaceae</taxon>
        <taxon>Parasutterella</taxon>
    </lineage>
</organism>
<dbReference type="PANTHER" id="PTHR43038:SF3">
    <property type="entry name" value="ABC TRANSPORTER G FAMILY MEMBER 20 ISOFORM X1"/>
    <property type="match status" value="1"/>
</dbReference>
<comment type="caution">
    <text evidence="5">The sequence shown here is derived from an EMBL/GenBank/DDBJ whole genome shotgun (WGS) entry which is preliminary data.</text>
</comment>
<sequence length="587" mass="63524">MAENQNAPAVFAKSLKKVFANNKNRALDSVALNGIDLVVPKGGLVSLVGPDGAGKTTFMRLVCGLLIPTSGELEVFGMNTATDAEAIQKRIAYMPQRFGLYQDLSIKENMDLFANLQGVPEGERKDKYGQLLSMTDLAPFANRLAGKLSGGMKQKLALACALIHDPELLILDEPTAGVDPVSREELWKILKAAVAQKGMSVLVSTAYLDEAAMCHDVYIINKGVILAQGTPEALTEPYKNRVYFARADGRTPRQMLDLASHSSMILDSTPSGDGVRLLLKKDADLTEAAKELDIPELSPQPPRLEDAFMSLLIAADKPQKDFGENAGIENTKIDDGKPVILVENLVKKFGNFVAVDDTSFSVKRGEIFGLLGPNGAGKTTTFRILCGLLPATSGKVEVAGFDLRTARASARRTVGYVAQFFSLYSIFSVGFNLKFYGGAYGLFGNKLKTAMDAVVRRFGLTGLISKKAGGLNDGYKKRLSMAVALMHNPDILFLDEPTSSIDPLARRLFWRSINRLADEGKAIIVTTHFMEEAEYCTRIAIQDRGHMLALGSPKEVKAVAGLPETANMNEAFIKIVKAYGEAGSADD</sequence>
<name>A0A6I3S7W0_9BURK</name>
<keyword evidence="1" id="KW-0472">Membrane</keyword>
<gene>
    <name evidence="5" type="ORF">GMD42_09430</name>
</gene>
<evidence type="ECO:0000256" key="3">
    <source>
        <dbReference type="ARBA" id="ARBA00022840"/>
    </source>
</evidence>
<accession>A0A6I3S7W0</accession>
<evidence type="ECO:0000313" key="5">
    <source>
        <dbReference type="EMBL" id="MTU43832.1"/>
    </source>
</evidence>
<dbReference type="InterPro" id="IPR027417">
    <property type="entry name" value="P-loop_NTPase"/>
</dbReference>
<dbReference type="Gene3D" id="3.40.50.300">
    <property type="entry name" value="P-loop containing nucleotide triphosphate hydrolases"/>
    <property type="match status" value="2"/>
</dbReference>
<dbReference type="AlphaFoldDB" id="A0A6I3S7W0"/>
<dbReference type="Proteomes" id="UP000462362">
    <property type="component" value="Unassembled WGS sequence"/>
</dbReference>
<evidence type="ECO:0000259" key="4">
    <source>
        <dbReference type="PROSITE" id="PS50893"/>
    </source>
</evidence>
<evidence type="ECO:0000256" key="2">
    <source>
        <dbReference type="ARBA" id="ARBA00022741"/>
    </source>
</evidence>
<proteinExistence type="predicted"/>
<dbReference type="PANTHER" id="PTHR43038">
    <property type="entry name" value="ATP-BINDING CASSETTE, SUB-FAMILY H, MEMBER 1"/>
    <property type="match status" value="1"/>
</dbReference>
<dbReference type="GO" id="GO:0016887">
    <property type="term" value="F:ATP hydrolysis activity"/>
    <property type="evidence" value="ECO:0007669"/>
    <property type="project" value="InterPro"/>
</dbReference>
<dbReference type="EMBL" id="WNCL01000031">
    <property type="protein sequence ID" value="MTU43832.1"/>
    <property type="molecule type" value="Genomic_DNA"/>
</dbReference>
<reference evidence="5 6" key="1">
    <citation type="journal article" date="2019" name="Nat. Med.">
        <title>A library of human gut bacterial isolates paired with longitudinal multiomics data enables mechanistic microbiome research.</title>
        <authorList>
            <person name="Poyet M."/>
            <person name="Groussin M."/>
            <person name="Gibbons S.M."/>
            <person name="Avila-Pacheco J."/>
            <person name="Jiang X."/>
            <person name="Kearney S.M."/>
            <person name="Perrotta A.R."/>
            <person name="Berdy B."/>
            <person name="Zhao S."/>
            <person name="Lieberman T.D."/>
            <person name="Swanson P.K."/>
            <person name="Smith M."/>
            <person name="Roesemann S."/>
            <person name="Alexander J.E."/>
            <person name="Rich S.A."/>
            <person name="Livny J."/>
            <person name="Vlamakis H."/>
            <person name="Clish C."/>
            <person name="Bullock K."/>
            <person name="Deik A."/>
            <person name="Scott J."/>
            <person name="Pierce K.A."/>
            <person name="Xavier R.J."/>
            <person name="Alm E.J."/>
        </authorList>
    </citation>
    <scope>NUCLEOTIDE SEQUENCE [LARGE SCALE GENOMIC DNA]</scope>
    <source>
        <strain evidence="5 6">BIOML-A2</strain>
    </source>
</reference>
<evidence type="ECO:0000313" key="6">
    <source>
        <dbReference type="Proteomes" id="UP000462362"/>
    </source>
</evidence>
<protein>
    <submittedName>
        <fullName evidence="5">ATP-binding cassette domain-containing protein</fullName>
    </submittedName>
</protein>
<dbReference type="CDD" id="cd03230">
    <property type="entry name" value="ABC_DR_subfamily_A"/>
    <property type="match status" value="1"/>
</dbReference>
<feature type="domain" description="ABC transporter" evidence="4">
    <location>
        <begin position="10"/>
        <end position="247"/>
    </location>
</feature>
<dbReference type="SUPFAM" id="SSF52540">
    <property type="entry name" value="P-loop containing nucleoside triphosphate hydrolases"/>
    <property type="match status" value="2"/>
</dbReference>
<dbReference type="CDD" id="cd03263">
    <property type="entry name" value="ABC_subfamily_A"/>
    <property type="match status" value="1"/>
</dbReference>
<feature type="domain" description="ABC transporter" evidence="4">
    <location>
        <begin position="340"/>
        <end position="569"/>
    </location>
</feature>
<dbReference type="PROSITE" id="PS00211">
    <property type="entry name" value="ABC_TRANSPORTER_1"/>
    <property type="match status" value="1"/>
</dbReference>
<dbReference type="GO" id="GO:0005524">
    <property type="term" value="F:ATP binding"/>
    <property type="evidence" value="ECO:0007669"/>
    <property type="project" value="UniProtKB-KW"/>
</dbReference>
<dbReference type="InterPro" id="IPR003593">
    <property type="entry name" value="AAA+_ATPase"/>
</dbReference>
<dbReference type="InterPro" id="IPR017871">
    <property type="entry name" value="ABC_transporter-like_CS"/>
</dbReference>
<keyword evidence="2" id="KW-0547">Nucleotide-binding</keyword>
<dbReference type="InterPro" id="IPR003439">
    <property type="entry name" value="ABC_transporter-like_ATP-bd"/>
</dbReference>
<evidence type="ECO:0000256" key="1">
    <source>
        <dbReference type="ARBA" id="ARBA00022475"/>
    </source>
</evidence>
<dbReference type="PROSITE" id="PS50893">
    <property type="entry name" value="ABC_TRANSPORTER_2"/>
    <property type="match status" value="2"/>
</dbReference>
<dbReference type="Pfam" id="PF00005">
    <property type="entry name" value="ABC_tran"/>
    <property type="match status" value="2"/>
</dbReference>